<name>A0A507ZIB7_9FLAO</name>
<dbReference type="AlphaFoldDB" id="A0A507ZIB7"/>
<keyword evidence="1" id="KW-0812">Transmembrane</keyword>
<dbReference type="OrthoDB" id="5431540at2"/>
<sequence>MNEYLILTLIFLVYFSPVFYHIYLAIKENRKGNKIRLKKFKRFLKYSFAIIIPLIIGFGILSHTNFLNYEKPMTFDKYDQITFENFRGLEFFKKSLYGNERFAYVVTSIDTEINDNSVTVQSLFYPARSFVYKKNTNSKELLTHEKYHIKITELFARKAKEKISKLIRFDENKIEGIIRQAEKEERKFQIEYDYNTFHSYVLSEQKRYEKEVDSLLNLLTEYKEPKIEFNDKN</sequence>
<keyword evidence="1" id="KW-0472">Membrane</keyword>
<reference evidence="2 3" key="1">
    <citation type="submission" date="2019-06" db="EMBL/GenBank/DDBJ databases">
        <title>Flavibacter putida gen. nov., sp. nov., a novel marine bacterium of the family Flavobacteriaceae isolated from coastal seawater.</title>
        <authorList>
            <person name="Feng X."/>
        </authorList>
    </citation>
    <scope>NUCLEOTIDE SEQUENCE [LARGE SCALE GENOMIC DNA]</scope>
    <source>
        <strain evidence="2 3">PLHSN227</strain>
    </source>
</reference>
<dbReference type="EMBL" id="VIAR01000011">
    <property type="protein sequence ID" value="TQD36253.1"/>
    <property type="molecule type" value="Genomic_DNA"/>
</dbReference>
<accession>A0A507ZIB7</accession>
<comment type="caution">
    <text evidence="2">The sequence shown here is derived from an EMBL/GenBank/DDBJ whole genome shotgun (WGS) entry which is preliminary data.</text>
</comment>
<proteinExistence type="predicted"/>
<keyword evidence="3" id="KW-1185">Reference proteome</keyword>
<evidence type="ECO:0000313" key="3">
    <source>
        <dbReference type="Proteomes" id="UP000317169"/>
    </source>
</evidence>
<dbReference type="Proteomes" id="UP000317169">
    <property type="component" value="Unassembled WGS sequence"/>
</dbReference>
<evidence type="ECO:0000313" key="2">
    <source>
        <dbReference type="EMBL" id="TQD36253.1"/>
    </source>
</evidence>
<organism evidence="2 3">
    <name type="scientific">Haloflavibacter putidus</name>
    <dbReference type="NCBI Taxonomy" id="2576776"/>
    <lineage>
        <taxon>Bacteria</taxon>
        <taxon>Pseudomonadati</taxon>
        <taxon>Bacteroidota</taxon>
        <taxon>Flavobacteriia</taxon>
        <taxon>Flavobacteriales</taxon>
        <taxon>Flavobacteriaceae</taxon>
        <taxon>Haloflavibacter</taxon>
    </lineage>
</organism>
<evidence type="ECO:0000256" key="1">
    <source>
        <dbReference type="SAM" id="Phobius"/>
    </source>
</evidence>
<gene>
    <name evidence="2" type="ORF">FKR84_10595</name>
</gene>
<evidence type="ECO:0008006" key="4">
    <source>
        <dbReference type="Google" id="ProtNLM"/>
    </source>
</evidence>
<feature type="transmembrane region" description="Helical" evidence="1">
    <location>
        <begin position="6"/>
        <end position="26"/>
    </location>
</feature>
<feature type="transmembrane region" description="Helical" evidence="1">
    <location>
        <begin position="46"/>
        <end position="67"/>
    </location>
</feature>
<keyword evidence="1" id="KW-1133">Transmembrane helix</keyword>
<protein>
    <recommendedName>
        <fullName evidence="4">DUF922 domain-containing protein</fullName>
    </recommendedName>
</protein>
<dbReference type="RefSeq" id="WP_141422282.1">
    <property type="nucleotide sequence ID" value="NZ_VIAR01000011.1"/>
</dbReference>